<proteinExistence type="predicted"/>
<evidence type="ECO:0000313" key="3">
    <source>
        <dbReference type="Proteomes" id="UP000499080"/>
    </source>
</evidence>
<evidence type="ECO:0000256" key="1">
    <source>
        <dbReference type="SAM" id="MobiDB-lite"/>
    </source>
</evidence>
<evidence type="ECO:0000313" key="2">
    <source>
        <dbReference type="EMBL" id="GBL67893.1"/>
    </source>
</evidence>
<dbReference type="AlphaFoldDB" id="A0A4Y1ZVF1"/>
<comment type="caution">
    <text evidence="2">The sequence shown here is derived from an EMBL/GenBank/DDBJ whole genome shotgun (WGS) entry which is preliminary data.</text>
</comment>
<name>A0A4Y1ZVF1_ARAVE</name>
<reference evidence="2 3" key="1">
    <citation type="journal article" date="2019" name="Sci. Rep.">
        <title>Orb-weaving spider Araneus ventricosus genome elucidates the spidroin gene catalogue.</title>
        <authorList>
            <person name="Kono N."/>
            <person name="Nakamura H."/>
            <person name="Ohtoshi R."/>
            <person name="Moran D.A.P."/>
            <person name="Shinohara A."/>
            <person name="Yoshida Y."/>
            <person name="Fujiwara M."/>
            <person name="Mori M."/>
            <person name="Tomita M."/>
            <person name="Arakawa K."/>
        </authorList>
    </citation>
    <scope>NUCLEOTIDE SEQUENCE [LARGE SCALE GENOMIC DNA]</scope>
</reference>
<feature type="non-terminal residue" evidence="2">
    <location>
        <position position="1"/>
    </location>
</feature>
<keyword evidence="3" id="KW-1185">Reference proteome</keyword>
<organism evidence="2 3">
    <name type="scientific">Araneus ventricosus</name>
    <name type="common">Orbweaver spider</name>
    <name type="synonym">Epeira ventricosa</name>
    <dbReference type="NCBI Taxonomy" id="182803"/>
    <lineage>
        <taxon>Eukaryota</taxon>
        <taxon>Metazoa</taxon>
        <taxon>Ecdysozoa</taxon>
        <taxon>Arthropoda</taxon>
        <taxon>Chelicerata</taxon>
        <taxon>Arachnida</taxon>
        <taxon>Araneae</taxon>
        <taxon>Araneomorphae</taxon>
        <taxon>Entelegynae</taxon>
        <taxon>Araneoidea</taxon>
        <taxon>Araneidae</taxon>
        <taxon>Araneus</taxon>
    </lineage>
</organism>
<accession>A0A4Y1ZVF1</accession>
<feature type="region of interest" description="Disordered" evidence="1">
    <location>
        <begin position="84"/>
        <end position="105"/>
    </location>
</feature>
<sequence>FRSLDAAARTRLVFSVPALENFIYCLSIDKRDVVEVCLREAGLSMEDRKRLKEAFMEYLRSFEVGSVKLKTRKWSRFFHFLDETDDPSKRCTEDETPTEAKKRKT</sequence>
<gene>
    <name evidence="2" type="ORF">AVEN_16216_1</name>
</gene>
<dbReference type="Proteomes" id="UP000499080">
    <property type="component" value="Unassembled WGS sequence"/>
</dbReference>
<feature type="compositionally biased region" description="Basic and acidic residues" evidence="1">
    <location>
        <begin position="84"/>
        <end position="93"/>
    </location>
</feature>
<protein>
    <submittedName>
        <fullName evidence="2">Uncharacterized protein</fullName>
    </submittedName>
</protein>
<dbReference type="EMBL" id="BGPR01228919">
    <property type="protein sequence ID" value="GBL67893.1"/>
    <property type="molecule type" value="Genomic_DNA"/>
</dbReference>